<proteinExistence type="predicted"/>
<sequence>MSWNGRSAFVAARDCRRDRAQCSFGLEPTSRMTIRTLAAACGAALLAQFAVSSTVFAADAPAHWVAAWATALQPIPQRADLPPLYRAPEVAGRTIRQIVYPTLSGKSARVHLSNEYGKTPLVIEDLRIARSAGGAAVVGNGAARVTFGGKSAVSVPAGGELDSDPVAIEIAEGAPYAISAFMGPEQRIAAWHRVSNQVNYVSTPGNHAADASAEAFRGRFTQYVWVTGLSVEAASSSAAVAAIGDSITDGMRSSLNQNRRWPDALARRLSGDRSIAVVNLGISGNRLLSDSPCYGDALESRFDRDALRRPGVKTAILLIGINDINFAAMPPRNGLDCDFPHTPVTAADLIAGYQRLIAVARHAGVKVFGATLTPASLPAERESIRLAVNQWIRTSHAFDGVVDFDAALRDRAQPDRLQRALDSGDHIHPSDAGYAAMAAAVPVDAVVNSTRK</sequence>
<gene>
    <name evidence="2" type="ORF">LMG28614_05777</name>
</gene>
<evidence type="ECO:0000259" key="1">
    <source>
        <dbReference type="Pfam" id="PF13472"/>
    </source>
</evidence>
<evidence type="ECO:0000313" key="2">
    <source>
        <dbReference type="EMBL" id="CAB3803280.1"/>
    </source>
</evidence>
<dbReference type="PANTHER" id="PTHR43784">
    <property type="entry name" value="GDSL-LIKE LIPASE/ACYLHYDROLASE, PUTATIVE (AFU_ORTHOLOGUE AFUA_2G00820)-RELATED"/>
    <property type="match status" value="1"/>
</dbReference>
<dbReference type="GO" id="GO:0016788">
    <property type="term" value="F:hydrolase activity, acting on ester bonds"/>
    <property type="evidence" value="ECO:0007669"/>
    <property type="project" value="UniProtKB-ARBA"/>
</dbReference>
<feature type="domain" description="SGNH hydrolase-type esterase" evidence="1">
    <location>
        <begin position="242"/>
        <end position="436"/>
    </location>
</feature>
<dbReference type="SUPFAM" id="SSF52266">
    <property type="entry name" value="SGNH hydrolase"/>
    <property type="match status" value="1"/>
</dbReference>
<reference evidence="2 3" key="1">
    <citation type="submission" date="2020-04" db="EMBL/GenBank/DDBJ databases">
        <authorList>
            <person name="De Canck E."/>
        </authorList>
    </citation>
    <scope>NUCLEOTIDE SEQUENCE [LARGE SCALE GENOMIC DNA]</scope>
    <source>
        <strain evidence="2 3">LMG 28614</strain>
    </source>
</reference>
<dbReference type="Gene3D" id="3.40.50.1110">
    <property type="entry name" value="SGNH hydrolase"/>
    <property type="match status" value="1"/>
</dbReference>
<keyword evidence="3" id="KW-1185">Reference proteome</keyword>
<dbReference type="AlphaFoldDB" id="A0A6S7C827"/>
<evidence type="ECO:0000313" key="3">
    <source>
        <dbReference type="Proteomes" id="UP000494365"/>
    </source>
</evidence>
<dbReference type="InterPro" id="IPR036514">
    <property type="entry name" value="SGNH_hydro_sf"/>
</dbReference>
<dbReference type="CDD" id="cd01830">
    <property type="entry name" value="XynE_like"/>
    <property type="match status" value="1"/>
</dbReference>
<dbReference type="PANTHER" id="PTHR43784:SF2">
    <property type="entry name" value="GDSL-LIKE LIPASE_ACYLHYDROLASE, PUTATIVE (AFU_ORTHOLOGUE AFUA_2G00820)-RELATED"/>
    <property type="match status" value="1"/>
</dbReference>
<dbReference type="EMBL" id="CADIKK010000035">
    <property type="protein sequence ID" value="CAB3803280.1"/>
    <property type="molecule type" value="Genomic_DNA"/>
</dbReference>
<accession>A0A6S7C827</accession>
<name>A0A6S7C827_9BURK</name>
<organism evidence="2 3">
    <name type="scientific">Paraburkholderia ultramafica</name>
    <dbReference type="NCBI Taxonomy" id="1544867"/>
    <lineage>
        <taxon>Bacteria</taxon>
        <taxon>Pseudomonadati</taxon>
        <taxon>Pseudomonadota</taxon>
        <taxon>Betaproteobacteria</taxon>
        <taxon>Burkholderiales</taxon>
        <taxon>Burkholderiaceae</taxon>
        <taxon>Paraburkholderia</taxon>
    </lineage>
</organism>
<dbReference type="Pfam" id="PF13472">
    <property type="entry name" value="Lipase_GDSL_2"/>
    <property type="match status" value="1"/>
</dbReference>
<dbReference type="InterPro" id="IPR013830">
    <property type="entry name" value="SGNH_hydro"/>
</dbReference>
<protein>
    <recommendedName>
        <fullName evidence="1">SGNH hydrolase-type esterase domain-containing protein</fullName>
    </recommendedName>
</protein>
<dbReference type="InterPro" id="IPR053140">
    <property type="entry name" value="GDSL_Rv0518-like"/>
</dbReference>
<dbReference type="Proteomes" id="UP000494365">
    <property type="component" value="Unassembled WGS sequence"/>
</dbReference>